<reference evidence="1 2" key="1">
    <citation type="submission" date="2020-08" db="EMBL/GenBank/DDBJ databases">
        <authorList>
            <person name="Criscuolo A."/>
        </authorList>
    </citation>
    <scope>NUCLEOTIDE SEQUENCE [LARGE SCALE GENOMIC DNA]</scope>
    <source>
        <strain evidence="1">CIP111764</strain>
    </source>
</reference>
<organism evidence="1 2">
    <name type="scientific">Zestomonas carbonaria</name>
    <dbReference type="NCBI Taxonomy" id="2762745"/>
    <lineage>
        <taxon>Bacteria</taxon>
        <taxon>Pseudomonadati</taxon>
        <taxon>Pseudomonadota</taxon>
        <taxon>Gammaproteobacteria</taxon>
        <taxon>Pseudomonadales</taxon>
        <taxon>Pseudomonadaceae</taxon>
        <taxon>Zestomonas</taxon>
    </lineage>
</organism>
<keyword evidence="2" id="KW-1185">Reference proteome</keyword>
<gene>
    <name evidence="1" type="ORF">PSEWESI4_03048</name>
</gene>
<protein>
    <recommendedName>
        <fullName evidence="3">Class I SAM-dependent methyltransferase</fullName>
    </recommendedName>
</protein>
<evidence type="ECO:0000313" key="2">
    <source>
        <dbReference type="Proteomes" id="UP000583387"/>
    </source>
</evidence>
<dbReference type="AlphaFoldDB" id="A0A7U7IAE5"/>
<dbReference type="EMBL" id="CAJFCI010000060">
    <property type="protein sequence ID" value="CAD5108756.1"/>
    <property type="molecule type" value="Genomic_DNA"/>
</dbReference>
<proteinExistence type="predicted"/>
<sequence length="108" mass="12202">MTCPQPLVRLAPITSGLLLRNPKVLLGGAHQPTLLRYLEGWPKRWSRPRTLLIQFAREGESLERFATDSFDLAVVQAPSAEQLPELVRQLTRVARQGLITRRPHGVRS</sequence>
<comment type="caution">
    <text evidence="1">The sequence shown here is derived from an EMBL/GenBank/DDBJ whole genome shotgun (WGS) entry which is preliminary data.</text>
</comment>
<accession>A0A7U7IAE5</accession>
<dbReference type="RefSeq" id="WP_187672075.1">
    <property type="nucleotide sequence ID" value="NZ_CAJFCI010000060.1"/>
</dbReference>
<evidence type="ECO:0008006" key="3">
    <source>
        <dbReference type="Google" id="ProtNLM"/>
    </source>
</evidence>
<evidence type="ECO:0000313" key="1">
    <source>
        <dbReference type="EMBL" id="CAD5108756.1"/>
    </source>
</evidence>
<dbReference type="Proteomes" id="UP000583387">
    <property type="component" value="Unassembled WGS sequence"/>
</dbReference>
<name>A0A7U7IAE5_9GAMM</name>